<evidence type="ECO:0000256" key="1">
    <source>
        <dbReference type="ARBA" id="ARBA00001031"/>
    </source>
</evidence>
<sequence length="325" mass="33654">MPTALHRMINQQAAALEHVAGLDLAERAAVLAAARRVVVTGTGTSQHAAELGAAMLERAGLDARWVPAVQWSRWSAGHRPGDVLLVITHTAETAFAVRARAAAQEAGVPVVSVTGTGRSWPEAIGTVAPEESETYTVSYTSALGVLARLAHLAGAPEGSADDLRRTAEQVRAVCAEPGVGHIAVPARSLAVIGCGPWGVTAREGALKIREGARILAEGFDSDRFLHGSAVPYTAADGLVVLEPAADPDGLTAALADAARREGIATATLEAPGGDPLPPLLAQIPMTVRLQLLADRYAALRGQDPDEAIVGAWADSALWRMGTPGR</sequence>
<dbReference type="Proteomes" id="UP000218944">
    <property type="component" value="Unassembled WGS sequence"/>
</dbReference>
<dbReference type="EMBL" id="NSJV01000279">
    <property type="protein sequence ID" value="PAU48198.1"/>
    <property type="molecule type" value="Genomic_DNA"/>
</dbReference>
<dbReference type="PANTHER" id="PTHR10937">
    <property type="entry name" value="GLUCOSAMINE--FRUCTOSE-6-PHOSPHATE AMINOTRANSFERASE, ISOMERIZING"/>
    <property type="match status" value="1"/>
</dbReference>
<dbReference type="InterPro" id="IPR001347">
    <property type="entry name" value="SIS_dom"/>
</dbReference>
<dbReference type="InterPro" id="IPR046348">
    <property type="entry name" value="SIS_dom_sf"/>
</dbReference>
<dbReference type="AlphaFoldDB" id="A0A2A2D6T7"/>
<dbReference type="Gene3D" id="3.40.50.10490">
    <property type="entry name" value="Glucose-6-phosphate isomerase like protein, domain 1"/>
    <property type="match status" value="2"/>
</dbReference>
<dbReference type="PROSITE" id="PS51464">
    <property type="entry name" value="SIS"/>
    <property type="match status" value="1"/>
</dbReference>
<keyword evidence="6" id="KW-1185">Reference proteome</keyword>
<proteinExistence type="predicted"/>
<evidence type="ECO:0000259" key="4">
    <source>
        <dbReference type="PROSITE" id="PS51464"/>
    </source>
</evidence>
<comment type="catalytic activity">
    <reaction evidence="1">
        <text>D-fructose 6-phosphate + L-glutamine = D-glucosamine 6-phosphate + L-glutamate</text>
        <dbReference type="Rhea" id="RHEA:13237"/>
        <dbReference type="ChEBI" id="CHEBI:29985"/>
        <dbReference type="ChEBI" id="CHEBI:58359"/>
        <dbReference type="ChEBI" id="CHEBI:58725"/>
        <dbReference type="ChEBI" id="CHEBI:61527"/>
        <dbReference type="EC" id="2.6.1.16"/>
    </reaction>
</comment>
<dbReference type="EC" id="2.6.1.16" evidence="2"/>
<feature type="domain" description="SIS" evidence="4">
    <location>
        <begin position="27"/>
        <end position="159"/>
    </location>
</feature>
<dbReference type="GO" id="GO:0006487">
    <property type="term" value="P:protein N-linked glycosylation"/>
    <property type="evidence" value="ECO:0007669"/>
    <property type="project" value="TreeGrafter"/>
</dbReference>
<dbReference type="Pfam" id="PF01380">
    <property type="entry name" value="SIS"/>
    <property type="match status" value="1"/>
</dbReference>
<dbReference type="PANTHER" id="PTHR10937:SF0">
    <property type="entry name" value="GLUTAMINE--FRUCTOSE-6-PHOSPHATE TRANSAMINASE (ISOMERIZING)"/>
    <property type="match status" value="1"/>
</dbReference>
<gene>
    <name evidence="5" type="ORF">CK936_14650</name>
</gene>
<name>A0A2A2D6T7_9ACTN</name>
<dbReference type="SUPFAM" id="SSF53697">
    <property type="entry name" value="SIS domain"/>
    <property type="match status" value="1"/>
</dbReference>
<evidence type="ECO:0000256" key="3">
    <source>
        <dbReference type="ARBA" id="ARBA00016090"/>
    </source>
</evidence>
<evidence type="ECO:0000256" key="2">
    <source>
        <dbReference type="ARBA" id="ARBA00012916"/>
    </source>
</evidence>
<evidence type="ECO:0000313" key="5">
    <source>
        <dbReference type="EMBL" id="PAU48198.1"/>
    </source>
</evidence>
<dbReference type="GO" id="GO:0097367">
    <property type="term" value="F:carbohydrate derivative binding"/>
    <property type="evidence" value="ECO:0007669"/>
    <property type="project" value="InterPro"/>
</dbReference>
<comment type="caution">
    <text evidence="5">The sequence shown here is derived from an EMBL/GenBank/DDBJ whole genome shotgun (WGS) entry which is preliminary data.</text>
</comment>
<protein>
    <recommendedName>
        <fullName evidence="3">Glutamine--fructose-6-phosphate aminotransferase [isomerizing]</fullName>
        <ecNumber evidence="2">2.6.1.16</ecNumber>
    </recommendedName>
</protein>
<accession>A0A2A2D6T7</accession>
<evidence type="ECO:0000313" key="6">
    <source>
        <dbReference type="Proteomes" id="UP000218944"/>
    </source>
</evidence>
<reference evidence="5 6" key="1">
    <citation type="submission" date="2017-08" db="EMBL/GenBank/DDBJ databases">
        <title>Genome sequence of Streptomyces albireticuli NRRL B-1670.</title>
        <authorList>
            <person name="Graham D.E."/>
            <person name="Mahan K.M."/>
            <person name="Klingeman D.M."/>
            <person name="Hettich R.L."/>
            <person name="Parry R.J."/>
            <person name="Spain J.C."/>
        </authorList>
    </citation>
    <scope>NUCLEOTIDE SEQUENCE [LARGE SCALE GENOMIC DNA]</scope>
    <source>
        <strain evidence="5 6">NRRL B-1670</strain>
    </source>
</reference>
<dbReference type="RefSeq" id="WP_095581400.1">
    <property type="nucleotide sequence ID" value="NZ_JAJQQQ010000003.1"/>
</dbReference>
<organism evidence="5 6">
    <name type="scientific">Streptomyces albireticuli</name>
    <dbReference type="NCBI Taxonomy" id="1940"/>
    <lineage>
        <taxon>Bacteria</taxon>
        <taxon>Bacillati</taxon>
        <taxon>Actinomycetota</taxon>
        <taxon>Actinomycetes</taxon>
        <taxon>Kitasatosporales</taxon>
        <taxon>Streptomycetaceae</taxon>
        <taxon>Streptomyces</taxon>
    </lineage>
</organism>
<dbReference type="GO" id="GO:0006002">
    <property type="term" value="P:fructose 6-phosphate metabolic process"/>
    <property type="evidence" value="ECO:0007669"/>
    <property type="project" value="TreeGrafter"/>
</dbReference>
<dbReference type="GO" id="GO:0006047">
    <property type="term" value="P:UDP-N-acetylglucosamine metabolic process"/>
    <property type="evidence" value="ECO:0007669"/>
    <property type="project" value="TreeGrafter"/>
</dbReference>
<dbReference type="GO" id="GO:0004360">
    <property type="term" value="F:glutamine-fructose-6-phosphate transaminase (isomerizing) activity"/>
    <property type="evidence" value="ECO:0007669"/>
    <property type="project" value="UniProtKB-EC"/>
</dbReference>